<dbReference type="STRING" id="1117707.VQ7734_04049"/>
<gene>
    <name evidence="1" type="ORF">VQ7734_04049</name>
</gene>
<dbReference type="RefSeq" id="WP_073585715.1">
    <property type="nucleotide sequence ID" value="NZ_AP024897.1"/>
</dbReference>
<evidence type="ECO:0008006" key="3">
    <source>
        <dbReference type="Google" id="ProtNLM"/>
    </source>
</evidence>
<name>A0A1M7Z040_9VIBR</name>
<dbReference type="OrthoDB" id="6389032at2"/>
<dbReference type="InterPro" id="IPR022080">
    <property type="entry name" value="DUF3630"/>
</dbReference>
<accession>A0A1M7Z040</accession>
<evidence type="ECO:0000313" key="1">
    <source>
        <dbReference type="EMBL" id="SHO58278.1"/>
    </source>
</evidence>
<evidence type="ECO:0000313" key="2">
    <source>
        <dbReference type="Proteomes" id="UP000184600"/>
    </source>
</evidence>
<dbReference type="Pfam" id="PF12305">
    <property type="entry name" value="DUF3630"/>
    <property type="match status" value="1"/>
</dbReference>
<sequence length="105" mass="12106">MVKFCLAEYLRDDGVLILATPDFDFDSFPSLGETLVSLLSAHIKEKQTDADLHTWLIDFEGTSLFLKAEHYSGSIWLEALQREQSFEVLDYIAEIFRQEMIPIEC</sequence>
<organism evidence="1 2">
    <name type="scientific">Vibrio quintilis</name>
    <dbReference type="NCBI Taxonomy" id="1117707"/>
    <lineage>
        <taxon>Bacteria</taxon>
        <taxon>Pseudomonadati</taxon>
        <taxon>Pseudomonadota</taxon>
        <taxon>Gammaproteobacteria</taxon>
        <taxon>Vibrionales</taxon>
        <taxon>Vibrionaceae</taxon>
        <taxon>Vibrio</taxon>
    </lineage>
</organism>
<keyword evidence="2" id="KW-1185">Reference proteome</keyword>
<protein>
    <recommendedName>
        <fullName evidence="3">DUF3630 domain-containing protein</fullName>
    </recommendedName>
</protein>
<reference evidence="2" key="1">
    <citation type="submission" date="2016-12" db="EMBL/GenBank/DDBJ databases">
        <authorList>
            <person name="Rodrigo-Torres L."/>
            <person name="Arahal R.D."/>
            <person name="Lucena T."/>
        </authorList>
    </citation>
    <scope>NUCLEOTIDE SEQUENCE [LARGE SCALE GENOMIC DNA]</scope>
</reference>
<dbReference type="AlphaFoldDB" id="A0A1M7Z040"/>
<dbReference type="Proteomes" id="UP000184600">
    <property type="component" value="Unassembled WGS sequence"/>
</dbReference>
<proteinExistence type="predicted"/>
<dbReference type="EMBL" id="FRFG01000059">
    <property type="protein sequence ID" value="SHO58278.1"/>
    <property type="molecule type" value="Genomic_DNA"/>
</dbReference>